<reference evidence="3" key="1">
    <citation type="submission" date="2022-11" db="UniProtKB">
        <authorList>
            <consortium name="WormBaseParasite"/>
        </authorList>
    </citation>
    <scope>IDENTIFICATION</scope>
</reference>
<evidence type="ECO:0000313" key="3">
    <source>
        <dbReference type="WBParaSite" id="ACRNAN_Path_528.g1997.t1"/>
    </source>
</evidence>
<accession>A0A914C810</accession>
<feature type="chain" id="PRO_5037735839" evidence="1">
    <location>
        <begin position="22"/>
        <end position="142"/>
    </location>
</feature>
<evidence type="ECO:0000256" key="1">
    <source>
        <dbReference type="SAM" id="SignalP"/>
    </source>
</evidence>
<dbReference type="WBParaSite" id="ACRNAN_Path_528.g1997.t1">
    <property type="protein sequence ID" value="ACRNAN_Path_528.g1997.t1"/>
    <property type="gene ID" value="ACRNAN_Path_528.g1997"/>
</dbReference>
<dbReference type="AlphaFoldDB" id="A0A914C810"/>
<name>A0A914C810_9BILA</name>
<dbReference type="Proteomes" id="UP000887540">
    <property type="component" value="Unplaced"/>
</dbReference>
<feature type="signal peptide" evidence="1">
    <location>
        <begin position="1"/>
        <end position="21"/>
    </location>
</feature>
<keyword evidence="2" id="KW-1185">Reference proteome</keyword>
<proteinExistence type="predicted"/>
<organism evidence="2 3">
    <name type="scientific">Acrobeloides nanus</name>
    <dbReference type="NCBI Taxonomy" id="290746"/>
    <lineage>
        <taxon>Eukaryota</taxon>
        <taxon>Metazoa</taxon>
        <taxon>Ecdysozoa</taxon>
        <taxon>Nematoda</taxon>
        <taxon>Chromadorea</taxon>
        <taxon>Rhabditida</taxon>
        <taxon>Tylenchina</taxon>
        <taxon>Cephalobomorpha</taxon>
        <taxon>Cephaloboidea</taxon>
        <taxon>Cephalobidae</taxon>
        <taxon>Acrobeloides</taxon>
    </lineage>
</organism>
<sequence>MYTSCLVLFSMLYMALGSLVAEEPYLDSQESQLSSFFEKRAEEERPQRVARYDAAVRHIMLGKRAPSAERAFSMMSLGKRIPSINGERAFSMIGMGKRAPSAERAFSMMSLGKRAPSINGERAFSMIGMGKRAAPLVERDGS</sequence>
<evidence type="ECO:0000313" key="2">
    <source>
        <dbReference type="Proteomes" id="UP000887540"/>
    </source>
</evidence>
<protein>
    <submittedName>
        <fullName evidence="3">Uncharacterized protein</fullName>
    </submittedName>
</protein>
<keyword evidence="1" id="KW-0732">Signal</keyword>